<proteinExistence type="inferred from homology"/>
<feature type="transmembrane region" description="Helical" evidence="7">
    <location>
        <begin position="6"/>
        <end position="37"/>
    </location>
</feature>
<feature type="transmembrane region" description="Helical" evidence="7">
    <location>
        <begin position="260"/>
        <end position="279"/>
    </location>
</feature>
<dbReference type="GO" id="GO:0016682">
    <property type="term" value="F:oxidoreductase activity, acting on diphenols and related substances as donors, oxygen as acceptor"/>
    <property type="evidence" value="ECO:0007669"/>
    <property type="project" value="TreeGrafter"/>
</dbReference>
<gene>
    <name evidence="8" type="primary">cydB</name>
    <name evidence="8" type="ORF">H1W37_12975</name>
</gene>
<evidence type="ECO:0000256" key="2">
    <source>
        <dbReference type="ARBA" id="ARBA00007543"/>
    </source>
</evidence>
<evidence type="ECO:0000256" key="5">
    <source>
        <dbReference type="ARBA" id="ARBA00022989"/>
    </source>
</evidence>
<dbReference type="GO" id="GO:0009055">
    <property type="term" value="F:electron transfer activity"/>
    <property type="evidence" value="ECO:0007669"/>
    <property type="project" value="TreeGrafter"/>
</dbReference>
<feature type="transmembrane region" description="Helical" evidence="7">
    <location>
        <begin position="197"/>
        <end position="217"/>
    </location>
</feature>
<dbReference type="EMBL" id="JACEON010000012">
    <property type="protein sequence ID" value="MBA4612572.1"/>
    <property type="molecule type" value="Genomic_DNA"/>
</dbReference>
<keyword evidence="9" id="KW-1185">Reference proteome</keyword>
<feature type="transmembrane region" description="Helical" evidence="7">
    <location>
        <begin position="299"/>
        <end position="324"/>
    </location>
</feature>
<dbReference type="GO" id="GO:0019646">
    <property type="term" value="P:aerobic electron transport chain"/>
    <property type="evidence" value="ECO:0007669"/>
    <property type="project" value="TreeGrafter"/>
</dbReference>
<reference evidence="8 9" key="2">
    <citation type="submission" date="2020-08" db="EMBL/GenBank/DDBJ databases">
        <title>Stappia taiwanensis sp. nov., isolated from a coastal thermal spring.</title>
        <authorList>
            <person name="Kampfer P."/>
        </authorList>
    </citation>
    <scope>NUCLEOTIDE SEQUENCE [LARGE SCALE GENOMIC DNA]</scope>
    <source>
        <strain evidence="8 9">DSM 23284</strain>
    </source>
</reference>
<accession>A0A838XQN9</accession>
<comment type="subcellular location">
    <subcellularLocation>
        <location evidence="1">Cell membrane</location>
        <topology evidence="1">Multi-pass membrane protein</topology>
    </subcellularLocation>
</comment>
<feature type="transmembrane region" description="Helical" evidence="7">
    <location>
        <begin position="158"/>
        <end position="181"/>
    </location>
</feature>
<keyword evidence="5 7" id="KW-1133">Transmembrane helix</keyword>
<dbReference type="InterPro" id="IPR003317">
    <property type="entry name" value="Cyt-d_oxidase_su2"/>
</dbReference>
<dbReference type="AlphaFoldDB" id="A0A838XQN9"/>
<evidence type="ECO:0000313" key="8">
    <source>
        <dbReference type="EMBL" id="MBA4612572.1"/>
    </source>
</evidence>
<dbReference type="GO" id="GO:0005886">
    <property type="term" value="C:plasma membrane"/>
    <property type="evidence" value="ECO:0007669"/>
    <property type="project" value="UniProtKB-SubCell"/>
</dbReference>
<keyword evidence="3" id="KW-1003">Cell membrane</keyword>
<organism evidence="8 9">
    <name type="scientific">Stappia taiwanensis</name>
    <dbReference type="NCBI Taxonomy" id="992267"/>
    <lineage>
        <taxon>Bacteria</taxon>
        <taxon>Pseudomonadati</taxon>
        <taxon>Pseudomonadota</taxon>
        <taxon>Alphaproteobacteria</taxon>
        <taxon>Hyphomicrobiales</taxon>
        <taxon>Stappiaceae</taxon>
        <taxon>Stappia</taxon>
    </lineage>
</organism>
<evidence type="ECO:0000256" key="7">
    <source>
        <dbReference type="SAM" id="Phobius"/>
    </source>
</evidence>
<evidence type="ECO:0000256" key="6">
    <source>
        <dbReference type="ARBA" id="ARBA00023136"/>
    </source>
</evidence>
<dbReference type="Proteomes" id="UP000559404">
    <property type="component" value="Unassembled WGS sequence"/>
</dbReference>
<evidence type="ECO:0000256" key="1">
    <source>
        <dbReference type="ARBA" id="ARBA00004651"/>
    </source>
</evidence>
<keyword evidence="6 7" id="KW-0472">Membrane</keyword>
<comment type="caution">
    <text evidence="8">The sequence shown here is derived from an EMBL/GenBank/DDBJ whole genome shotgun (WGS) entry which is preliminary data.</text>
</comment>
<dbReference type="GO" id="GO:0070069">
    <property type="term" value="C:cytochrome complex"/>
    <property type="evidence" value="ECO:0007669"/>
    <property type="project" value="TreeGrafter"/>
</dbReference>
<evidence type="ECO:0000256" key="4">
    <source>
        <dbReference type="ARBA" id="ARBA00022692"/>
    </source>
</evidence>
<dbReference type="Pfam" id="PF02322">
    <property type="entry name" value="Cyt_bd_oxida_II"/>
    <property type="match status" value="1"/>
</dbReference>
<keyword evidence="4 7" id="KW-0812">Transmembrane</keyword>
<name>A0A838XQN9_9HYPH</name>
<dbReference type="NCBIfam" id="TIGR00203">
    <property type="entry name" value="cydB"/>
    <property type="match status" value="1"/>
</dbReference>
<protein>
    <submittedName>
        <fullName evidence="8">Cytochrome d ubiquinol oxidase subunit II</fullName>
    </submittedName>
</protein>
<dbReference type="RefSeq" id="WP_181760774.1">
    <property type="nucleotide sequence ID" value="NZ_BMCR01000003.1"/>
</dbReference>
<comment type="similarity">
    <text evidence="2">Belongs to the cytochrome ubiquinol oxidase subunit 2 family.</text>
</comment>
<feature type="transmembrane region" description="Helical" evidence="7">
    <location>
        <begin position="113"/>
        <end position="138"/>
    </location>
</feature>
<feature type="transmembrane region" description="Helical" evidence="7">
    <location>
        <begin position="82"/>
        <end position="101"/>
    </location>
</feature>
<reference evidence="8 9" key="1">
    <citation type="submission" date="2020-07" db="EMBL/GenBank/DDBJ databases">
        <authorList>
            <person name="Li M."/>
        </authorList>
    </citation>
    <scope>NUCLEOTIDE SEQUENCE [LARGE SCALE GENOMIC DNA]</scope>
    <source>
        <strain evidence="8 9">DSM 23284</strain>
    </source>
</reference>
<dbReference type="PANTHER" id="PTHR43141:SF4">
    <property type="entry name" value="CYTOCHROME BD2 SUBUNIT II"/>
    <property type="match status" value="1"/>
</dbReference>
<sequence length="335" mass="36672">MEIDLALVWALIIAAAVFIYVVLDGFDLGIGILFPTARSATERDLMMNSIAPVWDGNETWLVLGGGGLYAVFPLAYSVLMPALYAPIIAMLLGLVFRGVVFEFRFKARPERRWIWDIAFFLGSLTAAFAQGVALGAVVQGIAVEGRSYAGGWLDWLSPFSLMTGVALVVGYALLGACWLIWKCEGPTQAHFREKARIFAVLMIGVIGIVSLWTPFLHPQFAERWFTMPQILYTAPVPLMVAALAVLLFRSLSGTRDGLPFLAGLGLFLVSYIGLGISLFPHIVPPHITIWQAAAPQSSLLFLLVGALVLVPMILAYSGYAYWVFRGKVRIGEGYH</sequence>
<dbReference type="PANTHER" id="PTHR43141">
    <property type="entry name" value="CYTOCHROME BD2 SUBUNIT II"/>
    <property type="match status" value="1"/>
</dbReference>
<feature type="transmembrane region" description="Helical" evidence="7">
    <location>
        <begin position="229"/>
        <end position="248"/>
    </location>
</feature>
<evidence type="ECO:0000256" key="3">
    <source>
        <dbReference type="ARBA" id="ARBA00022475"/>
    </source>
</evidence>
<evidence type="ECO:0000313" key="9">
    <source>
        <dbReference type="Proteomes" id="UP000559404"/>
    </source>
</evidence>
<dbReference type="PIRSF" id="PIRSF000267">
    <property type="entry name" value="Cyt_oxidse_sub2"/>
    <property type="match status" value="1"/>
</dbReference>